<keyword evidence="4" id="KW-0808">Transferase</keyword>
<dbReference type="Proteomes" id="UP000254055">
    <property type="component" value="Unassembled WGS sequence"/>
</dbReference>
<name>A0A378WG72_9NEIS</name>
<dbReference type="InterPro" id="IPR029063">
    <property type="entry name" value="SAM-dependent_MTases_sf"/>
</dbReference>
<comment type="similarity">
    <text evidence="1">Belongs to the methyltransferase superfamily. L-isoaspartyl/D-aspartyl protein methyltransferase family.</text>
</comment>
<sequence>MNFEQARFNMVEQQIRPWDVLDFDVLDALSEVPREYFVAESQQAYAYADKTLPLPNGGSMLEPKIVARLIQGLALKADDKVLEVGTGSGYAAALLSKLSANVITVDVDAEQQQRAKAVLDKLGFNKIIYEVGDGLAGALGGAPFDAVYIGGAVPVVPEALKNQLNNNGGRMVVVVGEAPVQRALLITRNGDAFAEQVLFDTYIPQLKTPTLSPTAKFNF</sequence>
<dbReference type="Pfam" id="PF01135">
    <property type="entry name" value="PCMT"/>
    <property type="match status" value="1"/>
</dbReference>
<proteinExistence type="inferred from homology"/>
<dbReference type="OrthoDB" id="9810066at2"/>
<evidence type="ECO:0000256" key="1">
    <source>
        <dbReference type="ARBA" id="ARBA00005369"/>
    </source>
</evidence>
<dbReference type="RefSeq" id="WP_115133680.1">
    <property type="nucleotide sequence ID" value="NZ_UGRS01000001.1"/>
</dbReference>
<dbReference type="EMBL" id="UGRS01000001">
    <property type="protein sequence ID" value="SUA36458.1"/>
    <property type="molecule type" value="Genomic_DNA"/>
</dbReference>
<dbReference type="AlphaFoldDB" id="A0A378WG72"/>
<dbReference type="PANTHER" id="PTHR11579">
    <property type="entry name" value="PROTEIN-L-ISOASPARTATE O-METHYLTRANSFERASE"/>
    <property type="match status" value="1"/>
</dbReference>
<dbReference type="GO" id="GO:0032259">
    <property type="term" value="P:methylation"/>
    <property type="evidence" value="ECO:0007669"/>
    <property type="project" value="UniProtKB-KW"/>
</dbReference>
<accession>A0A378WG72</accession>
<dbReference type="GO" id="GO:0005737">
    <property type="term" value="C:cytoplasm"/>
    <property type="evidence" value="ECO:0007669"/>
    <property type="project" value="TreeGrafter"/>
</dbReference>
<protein>
    <recommendedName>
        <fullName evidence="2">Protein-L-isoaspartate O-methyltransferase</fullName>
    </recommendedName>
    <alternativeName>
        <fullName evidence="3">Protein L-isoaspartyl methyltransferase</fullName>
    </alternativeName>
</protein>
<dbReference type="InterPro" id="IPR000682">
    <property type="entry name" value="PCMT"/>
</dbReference>
<evidence type="ECO:0000256" key="2">
    <source>
        <dbReference type="ARBA" id="ARBA00013346"/>
    </source>
</evidence>
<dbReference type="CDD" id="cd02440">
    <property type="entry name" value="AdoMet_MTases"/>
    <property type="match status" value="1"/>
</dbReference>
<dbReference type="GO" id="GO:0004719">
    <property type="term" value="F:protein-L-isoaspartate (D-aspartate) O-methyltransferase activity"/>
    <property type="evidence" value="ECO:0007669"/>
    <property type="project" value="InterPro"/>
</dbReference>
<dbReference type="Gene3D" id="3.40.50.150">
    <property type="entry name" value="Vaccinia Virus protein VP39"/>
    <property type="match status" value="1"/>
</dbReference>
<reference evidence="4 5" key="1">
    <citation type="submission" date="2018-06" db="EMBL/GenBank/DDBJ databases">
        <authorList>
            <consortium name="Pathogen Informatics"/>
            <person name="Doyle S."/>
        </authorList>
    </citation>
    <scope>NUCLEOTIDE SEQUENCE [LARGE SCALE GENOMIC DNA]</scope>
    <source>
        <strain evidence="4 5">NCTC12229</strain>
    </source>
</reference>
<organism evidence="4 5">
    <name type="scientific">Neisseria zoodegmatis</name>
    <dbReference type="NCBI Taxonomy" id="326523"/>
    <lineage>
        <taxon>Bacteria</taxon>
        <taxon>Pseudomonadati</taxon>
        <taxon>Pseudomonadota</taxon>
        <taxon>Betaproteobacteria</taxon>
        <taxon>Neisseriales</taxon>
        <taxon>Neisseriaceae</taxon>
        <taxon>Neisseria</taxon>
    </lineage>
</organism>
<dbReference type="PANTHER" id="PTHR11579:SF18">
    <property type="entry name" value="PROTEIN-L-ISOASPARTATE O-METHYLTRANSFERASE"/>
    <property type="match status" value="1"/>
</dbReference>
<dbReference type="SUPFAM" id="SSF53335">
    <property type="entry name" value="S-adenosyl-L-methionine-dependent methyltransferases"/>
    <property type="match status" value="1"/>
</dbReference>
<evidence type="ECO:0000313" key="5">
    <source>
        <dbReference type="Proteomes" id="UP000254055"/>
    </source>
</evidence>
<keyword evidence="4" id="KW-0489">Methyltransferase</keyword>
<gene>
    <name evidence="4" type="primary">pcm_1</name>
    <name evidence="4" type="ORF">NCTC12229_00873</name>
</gene>
<evidence type="ECO:0000256" key="3">
    <source>
        <dbReference type="ARBA" id="ARBA00030757"/>
    </source>
</evidence>
<evidence type="ECO:0000313" key="4">
    <source>
        <dbReference type="EMBL" id="SUA36458.1"/>
    </source>
</evidence>